<feature type="compositionally biased region" description="Acidic residues" evidence="3">
    <location>
        <begin position="44"/>
        <end position="64"/>
    </location>
</feature>
<dbReference type="SMART" id="SM01318">
    <property type="entry name" value="SVWC"/>
    <property type="match status" value="1"/>
</dbReference>
<proteinExistence type="predicted"/>
<protein>
    <submittedName>
        <fullName evidence="6">8.9 kDa family member</fullName>
    </submittedName>
</protein>
<evidence type="ECO:0000313" key="6">
    <source>
        <dbReference type="EMBL" id="MAA11359.1"/>
    </source>
</evidence>
<feature type="domain" description="Single" evidence="5">
    <location>
        <begin position="89"/>
        <end position="156"/>
    </location>
</feature>
<feature type="compositionally biased region" description="Polar residues" evidence="3">
    <location>
        <begin position="31"/>
        <end position="43"/>
    </location>
</feature>
<evidence type="ECO:0000259" key="5">
    <source>
        <dbReference type="SMART" id="SM01318"/>
    </source>
</evidence>
<dbReference type="AlphaFoldDB" id="A0A224Y773"/>
<organism evidence="6">
    <name type="scientific">Rhipicephalus zambeziensis</name>
    <dbReference type="NCBI Taxonomy" id="60191"/>
    <lineage>
        <taxon>Eukaryota</taxon>
        <taxon>Metazoa</taxon>
        <taxon>Ecdysozoa</taxon>
        <taxon>Arthropoda</taxon>
        <taxon>Chelicerata</taxon>
        <taxon>Arachnida</taxon>
        <taxon>Acari</taxon>
        <taxon>Parasitiformes</taxon>
        <taxon>Ixodida</taxon>
        <taxon>Ixodoidea</taxon>
        <taxon>Ixodidae</taxon>
        <taxon>Rhipicephalinae</taxon>
        <taxon>Rhipicephalus</taxon>
        <taxon>Rhipicephalus</taxon>
    </lineage>
</organism>
<name>A0A224Y773_9ACAR</name>
<reference evidence="6" key="1">
    <citation type="journal article" date="2017" name="Parasit. Vectors">
        <title>Sialotranscriptomics of Rhipicephalus zambeziensis reveals intricate expression profiles of secretory proteins and suggests tight temporal transcriptional regulation during blood-feeding.</title>
        <authorList>
            <person name="de Castro M.H."/>
            <person name="de Klerk D."/>
            <person name="Pienaar R."/>
            <person name="Rees D.J.G."/>
            <person name="Mans B.J."/>
        </authorList>
    </citation>
    <scope>NUCLEOTIDE SEQUENCE</scope>
    <source>
        <tissue evidence="6">Salivary glands</tissue>
    </source>
</reference>
<feature type="region of interest" description="Disordered" evidence="3">
    <location>
        <begin position="27"/>
        <end position="77"/>
    </location>
</feature>
<dbReference type="GO" id="GO:0005576">
    <property type="term" value="C:extracellular region"/>
    <property type="evidence" value="ECO:0007669"/>
    <property type="project" value="UniProtKB-SubCell"/>
</dbReference>
<dbReference type="Pfam" id="PF15430">
    <property type="entry name" value="SVWC"/>
    <property type="match status" value="1"/>
</dbReference>
<keyword evidence="4" id="KW-0732">Signal</keyword>
<sequence length="157" mass="17053">MKLLLALLYFSLLLTVIAAEAADTDDLNAVDGQNQNDGSSDYPQTDDENDESDSSSSEEEEEESLISNSDEQNEAGKNEIYPILISGNCTVENVTIPNGGKMTVRTPASPHCQEATCSGGRVELQLCTDPEDAGEGCYPVSDEQENFPRCCPRMQCY</sequence>
<evidence type="ECO:0000256" key="3">
    <source>
        <dbReference type="SAM" id="MobiDB-lite"/>
    </source>
</evidence>
<keyword evidence="2" id="KW-0964">Secreted</keyword>
<evidence type="ECO:0000256" key="1">
    <source>
        <dbReference type="ARBA" id="ARBA00004613"/>
    </source>
</evidence>
<accession>A0A224Y773</accession>
<evidence type="ECO:0000256" key="2">
    <source>
        <dbReference type="ARBA" id="ARBA00022525"/>
    </source>
</evidence>
<feature type="signal peptide" evidence="4">
    <location>
        <begin position="1"/>
        <end position="21"/>
    </location>
</feature>
<dbReference type="EMBL" id="GFPF01000213">
    <property type="protein sequence ID" value="MAA11359.1"/>
    <property type="molecule type" value="Transcribed_RNA"/>
</dbReference>
<feature type="chain" id="PRO_5012488542" evidence="4">
    <location>
        <begin position="22"/>
        <end position="157"/>
    </location>
</feature>
<evidence type="ECO:0000256" key="4">
    <source>
        <dbReference type="SAM" id="SignalP"/>
    </source>
</evidence>
<dbReference type="InterPro" id="IPR029277">
    <property type="entry name" value="SVWC_dom"/>
</dbReference>
<comment type="subcellular location">
    <subcellularLocation>
        <location evidence="1">Secreted</location>
    </subcellularLocation>
</comment>